<organism evidence="2 3">
    <name type="scientific">Diversispora eburnea</name>
    <dbReference type="NCBI Taxonomy" id="1213867"/>
    <lineage>
        <taxon>Eukaryota</taxon>
        <taxon>Fungi</taxon>
        <taxon>Fungi incertae sedis</taxon>
        <taxon>Mucoromycota</taxon>
        <taxon>Glomeromycotina</taxon>
        <taxon>Glomeromycetes</taxon>
        <taxon>Diversisporales</taxon>
        <taxon>Diversisporaceae</taxon>
        <taxon>Diversispora</taxon>
    </lineage>
</organism>
<dbReference type="OrthoDB" id="207081at2759"/>
<dbReference type="InterPro" id="IPR040385">
    <property type="entry name" value="RABL6"/>
</dbReference>
<feature type="compositionally biased region" description="Low complexity" evidence="1">
    <location>
        <begin position="405"/>
        <end position="422"/>
    </location>
</feature>
<proteinExistence type="predicted"/>
<feature type="region of interest" description="Disordered" evidence="1">
    <location>
        <begin position="353"/>
        <end position="372"/>
    </location>
</feature>
<gene>
    <name evidence="2" type="ORF">DEBURN_LOCUS3613</name>
</gene>
<dbReference type="InterPro" id="IPR027417">
    <property type="entry name" value="P-loop_NTPase"/>
</dbReference>
<reference evidence="2" key="1">
    <citation type="submission" date="2021-06" db="EMBL/GenBank/DDBJ databases">
        <authorList>
            <person name="Kallberg Y."/>
            <person name="Tangrot J."/>
            <person name="Rosling A."/>
        </authorList>
    </citation>
    <scope>NUCLEOTIDE SEQUENCE</scope>
    <source>
        <strain evidence="2">AZ414A</strain>
    </source>
</reference>
<dbReference type="Proteomes" id="UP000789706">
    <property type="component" value="Unassembled WGS sequence"/>
</dbReference>
<evidence type="ECO:0000313" key="3">
    <source>
        <dbReference type="Proteomes" id="UP000789706"/>
    </source>
</evidence>
<feature type="compositionally biased region" description="Polar residues" evidence="1">
    <location>
        <begin position="457"/>
        <end position="466"/>
    </location>
</feature>
<dbReference type="AlphaFoldDB" id="A0A9N8Z848"/>
<feature type="compositionally biased region" description="Polar residues" evidence="1">
    <location>
        <begin position="30"/>
        <end position="43"/>
    </location>
</feature>
<dbReference type="GO" id="GO:0005525">
    <property type="term" value="F:GTP binding"/>
    <property type="evidence" value="ECO:0007669"/>
    <property type="project" value="InterPro"/>
</dbReference>
<feature type="region of interest" description="Disordered" evidence="1">
    <location>
        <begin position="390"/>
        <end position="422"/>
    </location>
</feature>
<comment type="caution">
    <text evidence="2">The sequence shown here is derived from an EMBL/GenBank/DDBJ whole genome shotgun (WGS) entry which is preliminary data.</text>
</comment>
<sequence length="527" mass="60883">MYLKIEDRNENVPLTRVSTTNISVTHKYTTANTLPPQSPPSSHEQLHQPRHQPIRVDPSERSLTKSLKKLKISKNRNNRNIRSEEAADAYSDDDDDLFDEREYLQDQKIHASNKMIIRCLKDLHISRRDVWLKKRRKERERRSKDEMDNLEVENTNSDVNRLQGERFIEEYTTTPQIQVANIQWKHDNHISDIIKVEIWDVVDKGINPLNPSKKSNAGGLKIDNNSNNSQELRKIPDNIAVLVLGNFNDLNAQRVISQAQIYQEISDCNRERVTEYPSTNMIRYVDTCMMNGLGLDYIYKYFDSKTKELAKFLNALDNDIMIEEQIGDGHEDNPWLESRLETGLETGLKKQELSSSPWSHDINNNNDNNNNLIIENTERNEGDVVVGNVQQKKKKVKGSKKESNTKNSNTIINNNHNNSNNIEISENLNNKKIKKKKKKPIDNDNNNNNIRNIHNIHVNTIEETPTSSKSILSSSPTKKKKSKINKSDKSNSNSINSNIEDRGYTEYNEYNESSSFIKKKKISSKKN</sequence>
<dbReference type="EMBL" id="CAJVPK010000235">
    <property type="protein sequence ID" value="CAG8480141.1"/>
    <property type="molecule type" value="Genomic_DNA"/>
</dbReference>
<accession>A0A9N8Z848</accession>
<feature type="compositionally biased region" description="Low complexity" evidence="1">
    <location>
        <begin position="362"/>
        <end position="372"/>
    </location>
</feature>
<feature type="region of interest" description="Disordered" evidence="1">
    <location>
        <begin position="30"/>
        <end position="56"/>
    </location>
</feature>
<dbReference type="GO" id="GO:0005829">
    <property type="term" value="C:cytosol"/>
    <property type="evidence" value="ECO:0007669"/>
    <property type="project" value="TreeGrafter"/>
</dbReference>
<protein>
    <submittedName>
        <fullName evidence="2">5035_t:CDS:1</fullName>
    </submittedName>
</protein>
<dbReference type="PANTHER" id="PTHR14932:SF1">
    <property type="entry name" value="RAB-LIKE PROTEIN 6"/>
    <property type="match status" value="1"/>
</dbReference>
<evidence type="ECO:0000256" key="1">
    <source>
        <dbReference type="SAM" id="MobiDB-lite"/>
    </source>
</evidence>
<feature type="compositionally biased region" description="Basic residues" evidence="1">
    <location>
        <begin position="517"/>
        <end position="527"/>
    </location>
</feature>
<feature type="region of interest" description="Disordered" evidence="1">
    <location>
        <begin position="457"/>
        <end position="527"/>
    </location>
</feature>
<keyword evidence="3" id="KW-1185">Reference proteome</keyword>
<dbReference type="GO" id="GO:0005634">
    <property type="term" value="C:nucleus"/>
    <property type="evidence" value="ECO:0007669"/>
    <property type="project" value="TreeGrafter"/>
</dbReference>
<name>A0A9N8Z848_9GLOM</name>
<dbReference type="Gene3D" id="3.40.50.300">
    <property type="entry name" value="P-loop containing nucleotide triphosphate hydrolases"/>
    <property type="match status" value="1"/>
</dbReference>
<feature type="compositionally biased region" description="Low complexity" evidence="1">
    <location>
        <begin position="467"/>
        <end position="476"/>
    </location>
</feature>
<dbReference type="PANTHER" id="PTHR14932">
    <property type="entry name" value="RAS GTPASE-RELATED"/>
    <property type="match status" value="1"/>
</dbReference>
<evidence type="ECO:0000313" key="2">
    <source>
        <dbReference type="EMBL" id="CAG8480141.1"/>
    </source>
</evidence>